<evidence type="ECO:0000313" key="11">
    <source>
        <dbReference type="EMBL" id="AOO64260.1"/>
    </source>
</evidence>
<evidence type="ECO:0000259" key="10">
    <source>
        <dbReference type="Pfam" id="PF01619"/>
    </source>
</evidence>
<dbReference type="PIRSF" id="PIRSF000197">
    <property type="entry name" value="Bifunct_PutA"/>
    <property type="match status" value="1"/>
</dbReference>
<comment type="similarity">
    <text evidence="8">Belongs to the aldehyde dehydrogenase family.</text>
</comment>
<evidence type="ECO:0000256" key="7">
    <source>
        <dbReference type="PROSITE-ProRule" id="PRU10007"/>
    </source>
</evidence>
<dbReference type="RefSeq" id="WP_069477214.1">
    <property type="nucleotide sequence ID" value="NZ_CP017111.1"/>
</dbReference>
<dbReference type="InterPro" id="IPR016163">
    <property type="entry name" value="Ald_DH_C"/>
</dbReference>
<dbReference type="GO" id="GO:0009898">
    <property type="term" value="C:cytoplasmic side of plasma membrane"/>
    <property type="evidence" value="ECO:0007669"/>
    <property type="project" value="TreeGrafter"/>
</dbReference>
<dbReference type="GO" id="GO:0010133">
    <property type="term" value="P:L-proline catabolic process to L-glutamate"/>
    <property type="evidence" value="ECO:0007669"/>
    <property type="project" value="UniProtKB-UniPathway"/>
</dbReference>
<dbReference type="SUPFAM" id="SSF53720">
    <property type="entry name" value="ALDH-like"/>
    <property type="match status" value="1"/>
</dbReference>
<dbReference type="Pfam" id="PF00171">
    <property type="entry name" value="Aldedh"/>
    <property type="match status" value="1"/>
</dbReference>
<dbReference type="PROSITE" id="PS00070">
    <property type="entry name" value="ALDEHYDE_DEHYDR_CYS"/>
    <property type="match status" value="1"/>
</dbReference>
<feature type="active site" evidence="6 7">
    <location>
        <position position="755"/>
    </location>
</feature>
<gene>
    <name evidence="11" type="ORF">SHALO_0464</name>
</gene>
<feature type="active site" evidence="6">
    <location>
        <position position="789"/>
    </location>
</feature>
<dbReference type="UniPathway" id="UPA00261">
    <property type="reaction ID" value="UER00373"/>
</dbReference>
<dbReference type="FunFam" id="3.40.309.10:FF:000005">
    <property type="entry name" value="1-pyrroline-5-carboxylate dehydrogenase 1"/>
    <property type="match status" value="1"/>
</dbReference>
<proteinExistence type="inferred from homology"/>
<dbReference type="SUPFAM" id="SSF51730">
    <property type="entry name" value="FAD-linked oxidoreductase"/>
    <property type="match status" value="1"/>
</dbReference>
<evidence type="ECO:0000256" key="6">
    <source>
        <dbReference type="PIRSR" id="PIRSR000197-1"/>
    </source>
</evidence>
<evidence type="ECO:0000313" key="12">
    <source>
        <dbReference type="Proteomes" id="UP000094609"/>
    </source>
</evidence>
<evidence type="ECO:0000256" key="1">
    <source>
        <dbReference type="ARBA" id="ARBA00004786"/>
    </source>
</evidence>
<evidence type="ECO:0000259" key="9">
    <source>
        <dbReference type="Pfam" id="PF00171"/>
    </source>
</evidence>
<dbReference type="InterPro" id="IPR025703">
    <property type="entry name" value="Bifunct_PutA"/>
</dbReference>
<dbReference type="InterPro" id="IPR002872">
    <property type="entry name" value="Proline_DH_dom"/>
</dbReference>
<dbReference type="Gene3D" id="3.40.605.10">
    <property type="entry name" value="Aldehyde Dehydrogenase, Chain A, domain 1"/>
    <property type="match status" value="1"/>
</dbReference>
<dbReference type="PROSITE" id="PS00687">
    <property type="entry name" value="ALDEHYDE_DEHYDR_GLU"/>
    <property type="match status" value="1"/>
</dbReference>
<dbReference type="Gene3D" id="3.40.309.10">
    <property type="entry name" value="Aldehyde Dehydrogenase, Chain A, domain 2"/>
    <property type="match status" value="1"/>
</dbReference>
<dbReference type="GO" id="GO:0004657">
    <property type="term" value="F:proline dehydrogenase activity"/>
    <property type="evidence" value="ECO:0007669"/>
    <property type="project" value="InterPro"/>
</dbReference>
<protein>
    <recommendedName>
        <fullName evidence="2">L-glutamate gamma-semialdehyde dehydrogenase</fullName>
        <ecNumber evidence="2">1.2.1.88</ecNumber>
    </recommendedName>
</protein>
<dbReference type="InterPro" id="IPR029041">
    <property type="entry name" value="FAD-linked_oxidoreductase-like"/>
</dbReference>
<evidence type="ECO:0000256" key="2">
    <source>
        <dbReference type="ARBA" id="ARBA00012884"/>
    </source>
</evidence>
<dbReference type="Proteomes" id="UP000094609">
    <property type="component" value="Chromosome"/>
</dbReference>
<organism evidence="11 12">
    <name type="scientific">Sulfurospirillum halorespirans DSM 13726</name>
    <dbReference type="NCBI Taxonomy" id="1193502"/>
    <lineage>
        <taxon>Bacteria</taxon>
        <taxon>Pseudomonadati</taxon>
        <taxon>Campylobacterota</taxon>
        <taxon>Epsilonproteobacteria</taxon>
        <taxon>Campylobacterales</taxon>
        <taxon>Sulfurospirillaceae</taxon>
        <taxon>Sulfurospirillum</taxon>
    </lineage>
</organism>
<dbReference type="InterPro" id="IPR029510">
    <property type="entry name" value="Ald_DH_CS_GLU"/>
</dbReference>
<evidence type="ECO:0000256" key="3">
    <source>
        <dbReference type="ARBA" id="ARBA00023002"/>
    </source>
</evidence>
<evidence type="ECO:0000256" key="5">
    <source>
        <dbReference type="ARBA" id="ARBA00048142"/>
    </source>
</evidence>
<dbReference type="EC" id="1.2.1.88" evidence="2"/>
<keyword evidence="12" id="KW-1185">Reference proteome</keyword>
<dbReference type="GO" id="GO:0003842">
    <property type="term" value="F:L-glutamate gamma-semialdehyde dehydrogenase activity"/>
    <property type="evidence" value="ECO:0007669"/>
    <property type="project" value="UniProtKB-EC"/>
</dbReference>
<dbReference type="PANTHER" id="PTHR42862:SF1">
    <property type="entry name" value="DELTA-1-PYRROLINE-5-CARBOXYLATE DEHYDROGENASE 2, ISOFORM A-RELATED"/>
    <property type="match status" value="1"/>
</dbReference>
<dbReference type="InterPro" id="IPR015590">
    <property type="entry name" value="Aldehyde_DH_dom"/>
</dbReference>
<sequence length="1198" mass="134300">MQKNEIIIERAIALAEKWQNRATELVSDFDQKFHIKMNKMLSHPKDKVFLIELMDQSFRSKNPARVANQIEYLFAKYEMASFFTTSERFLVFLFRNAGIYLPQISIPLFISNIREDTKTVVLKGEDDVLNAHLIKRKSEGTRINLNLIGEVVLGEEEAEERIEKYIKVLENPNVDYISIKISTLFSQINALAYEETVEELVKRLSRIYAQAKKYSFTNAKGEQTNKFINLDMEEYRDLGLTFSAFTQTLDLPEFQDFRAGIVLQAYLPDSHLWQQKLIAWAKKRVENGGVPIKMRLVKGANMEMEETEAGLRHWELVTHTRKIDTDSNYKVMGEFGLRPEHAQYVNLGMASHNLFELAHGYELAREYGTTEFFSMEMLEGMSESARLAIKEISGEVILYAPTAKKEQFTNAIAYLVRRLDENTGEENFIRYSFGLTVGSPAWETQKQKFIDAFENTQNLFIGAKRNQNRLSEQWDNYESGSFFTGKFHGEADTDFILPPNKEWAKNIRAKWMKKVSDEVSVAPIVVGGEAILDREVKTAIDKSQLKEGVVCGKYALATKEDLERAVEIAAKDVDGWRSLSASERQKILGQVANKMRAKRGDLIGVAAAEVGKVFFETDVEVSEAIDFLEFYGHSARYFDDFKNLTCKGKGVGVVTPPWNFPIAIPVGGISAALAAGNCVIIKPASSAVLCAYELCQCFWEAGISKNTLQFVPCAGSLAGEHLVKNEKVDFVILTGGEETAYAMLKSRPNLFLSAETGGKDATIVTAMSDREQAIKNVIHSAFSNSGQKCSATSLLVLEEEVYNDPHFKKGLIDAAQSLHVGSVWDFTNRLGTLANPVDGALKQALESLEEGESWALAPSYADENEYMLKPSIKWGVKERSFCHHTELFGPVLSVMCAKDLKHAIEIVNATGYGLTSGIESLDEREVAYWRKHLKAGNLYINRGTTGAIVERQPFGGLGKSAVGSGRKAGIHNYITQFMNIEEVAEPLLKHSHPHAFIHLIHGWKDGCAKGLYAGFKADFEKLSLAVGSYLENVEATFSQEQDFAKVRGEDNLFKYLPLKCIALRVSQDDGLFDVMSRIMASIIAQTSLHVSIEFSAQSSVIAFLYENQGMLFGKNDTMEREDEATFVKCFGTTDKIFYANAALISPFVYEAAAKKAKCIVRAKPLMEGRVELLHYFAEQSISHSYHRYGNLGARGIKK</sequence>
<dbReference type="Gene3D" id="3.20.20.220">
    <property type="match status" value="1"/>
</dbReference>
<name>A0A1D7TH33_9BACT</name>
<dbReference type="InterPro" id="IPR016161">
    <property type="entry name" value="Ald_DH/histidinol_DH"/>
</dbReference>
<feature type="domain" description="Aldehyde dehydrogenase" evidence="9">
    <location>
        <begin position="542"/>
        <end position="981"/>
    </location>
</feature>
<reference evidence="12" key="1">
    <citation type="submission" date="2016-08" db="EMBL/GenBank/DDBJ databases">
        <title>Complete genome sequence of the organohalide-respiring Epsilonproteobacterium Sulfurospirillum halorespirans.</title>
        <authorList>
            <person name="Goris T."/>
            <person name="Zimmermann J."/>
            <person name="Schenz B."/>
            <person name="Lemos M."/>
            <person name="Hackermueller J."/>
            <person name="Diekert G."/>
        </authorList>
    </citation>
    <scope>NUCLEOTIDE SEQUENCE [LARGE SCALE GENOMIC DNA]</scope>
    <source>
        <strain>DSM 13726</strain>
        <strain evidence="12">PCE-M2</strain>
    </source>
</reference>
<dbReference type="InterPro" id="IPR050485">
    <property type="entry name" value="Proline_metab_enzyme"/>
</dbReference>
<dbReference type="GO" id="GO:0003700">
    <property type="term" value="F:DNA-binding transcription factor activity"/>
    <property type="evidence" value="ECO:0007669"/>
    <property type="project" value="InterPro"/>
</dbReference>
<dbReference type="STRING" id="1193502.SHALO_0464"/>
<comment type="catalytic activity">
    <reaction evidence="5">
        <text>L-glutamate 5-semialdehyde + NAD(+) + H2O = L-glutamate + NADH + 2 H(+)</text>
        <dbReference type="Rhea" id="RHEA:30235"/>
        <dbReference type="ChEBI" id="CHEBI:15377"/>
        <dbReference type="ChEBI" id="CHEBI:15378"/>
        <dbReference type="ChEBI" id="CHEBI:29985"/>
        <dbReference type="ChEBI" id="CHEBI:57540"/>
        <dbReference type="ChEBI" id="CHEBI:57945"/>
        <dbReference type="ChEBI" id="CHEBI:58066"/>
        <dbReference type="EC" id="1.2.1.88"/>
    </reaction>
</comment>
<dbReference type="Pfam" id="PF01619">
    <property type="entry name" value="Pro_dh"/>
    <property type="match status" value="1"/>
</dbReference>
<keyword evidence="3 8" id="KW-0560">Oxidoreductase</keyword>
<dbReference type="PATRIC" id="fig|1193502.14.peg.478"/>
<dbReference type="KEGG" id="shal:SHALO_0464"/>
<feature type="domain" description="Proline dehydrogenase" evidence="10">
    <location>
        <begin position="133"/>
        <end position="430"/>
    </location>
</feature>
<dbReference type="CDD" id="cd07125">
    <property type="entry name" value="ALDH_PutA-P5CDH"/>
    <property type="match status" value="1"/>
</dbReference>
<dbReference type="AlphaFoldDB" id="A0A1D7TH33"/>
<dbReference type="PANTHER" id="PTHR42862">
    <property type="entry name" value="DELTA-1-PYRROLINE-5-CARBOXYLATE DEHYDROGENASE 1, ISOFORM A-RELATED"/>
    <property type="match status" value="1"/>
</dbReference>
<evidence type="ECO:0000256" key="4">
    <source>
        <dbReference type="ARBA" id="ARBA00023027"/>
    </source>
</evidence>
<keyword evidence="4" id="KW-0520">NAD</keyword>
<evidence type="ECO:0000256" key="8">
    <source>
        <dbReference type="RuleBase" id="RU003345"/>
    </source>
</evidence>
<dbReference type="EMBL" id="CP017111">
    <property type="protein sequence ID" value="AOO64260.1"/>
    <property type="molecule type" value="Genomic_DNA"/>
</dbReference>
<accession>A0A1D7TH33</accession>
<dbReference type="InterPro" id="IPR016160">
    <property type="entry name" value="Ald_DH_CS_CYS"/>
</dbReference>
<comment type="pathway">
    <text evidence="1">Amino-acid degradation; L-proline degradation into L-glutamate; L-glutamate from L-proline: step 2/2.</text>
</comment>
<dbReference type="InterPro" id="IPR016162">
    <property type="entry name" value="Ald_DH_N"/>
</dbReference>